<evidence type="ECO:0000256" key="6">
    <source>
        <dbReference type="ARBA" id="ARBA00022692"/>
    </source>
</evidence>
<comment type="pathway">
    <text evidence="2">Lipid metabolism; sphingolipid metabolism.</text>
</comment>
<comment type="caution">
    <text evidence="10">The sequence shown here is derived from an EMBL/GenBank/DDBJ whole genome shotgun (WGS) entry which is preliminary data.</text>
</comment>
<dbReference type="NCBIfam" id="TIGR03472">
    <property type="entry name" value="HpnI"/>
    <property type="match status" value="1"/>
</dbReference>
<dbReference type="PANTHER" id="PTHR12726">
    <property type="entry name" value="CERAMIDE GLUCOSYLTRANSFERASE"/>
    <property type="match status" value="1"/>
</dbReference>
<gene>
    <name evidence="10" type="ORF">DP116_18100</name>
</gene>
<evidence type="ECO:0000256" key="2">
    <source>
        <dbReference type="ARBA" id="ARBA00004760"/>
    </source>
</evidence>
<evidence type="ECO:0000256" key="5">
    <source>
        <dbReference type="ARBA" id="ARBA00022679"/>
    </source>
</evidence>
<keyword evidence="6 9" id="KW-0812">Transmembrane</keyword>
<evidence type="ECO:0000256" key="4">
    <source>
        <dbReference type="ARBA" id="ARBA00022676"/>
    </source>
</evidence>
<dbReference type="InterPro" id="IPR025993">
    <property type="entry name" value="Ceramide_glucosylTrfase"/>
</dbReference>
<evidence type="ECO:0000256" key="1">
    <source>
        <dbReference type="ARBA" id="ARBA00004141"/>
    </source>
</evidence>
<sequence length="393" mass="43900">MLLTTTLSLTIIHFLLLILCISAVLFYCYGIYAAFAFFHHPHPLQLNFHPPVTILKPICGKDDETYNNLVSFCQQKYPNYQIIFCVRDPIDCGIPVVKQIIHEFPELDIELVVCEDIIGTNPKVSNLANAVTKAKHEILVIADSDIRVGIEYLQRVIQPLEDKSVGVVTCLYRSLAKGWASILEAVGTATDFHAGVLISNQIEGIKFAFGSTIVIRKQVLDEIGGFGAIADYLADDFQLGYLPTQAGSMVVLSDYIVDHVLASSTIADSIQRQIRWARCIRVSRPWGYLGLIFTYGTVTSLLLLIATGGSTIGCAVFAITWVMRLVMGWVVGVIYLQDFGVQKFFWIVPVRDVIGFLIWCYSLFGSTIEWRGRRFRLIKGGKLVEITNNIMFG</sequence>
<dbReference type="InterPro" id="IPR029044">
    <property type="entry name" value="Nucleotide-diphossugar_trans"/>
</dbReference>
<dbReference type="RefSeq" id="WP_169156501.1">
    <property type="nucleotide sequence ID" value="NZ_CAWPJE010000141.1"/>
</dbReference>
<accession>A0ABX1PBC5</accession>
<evidence type="ECO:0000313" key="11">
    <source>
        <dbReference type="Proteomes" id="UP000718564"/>
    </source>
</evidence>
<dbReference type="EMBL" id="QMEB01000148">
    <property type="protein sequence ID" value="NMG21258.1"/>
    <property type="molecule type" value="Genomic_DNA"/>
</dbReference>
<feature type="transmembrane region" description="Helical" evidence="9">
    <location>
        <begin position="286"/>
        <end position="305"/>
    </location>
</feature>
<proteinExistence type="predicted"/>
<protein>
    <submittedName>
        <fullName evidence="10">Glycosyl transferase</fullName>
    </submittedName>
</protein>
<evidence type="ECO:0000256" key="7">
    <source>
        <dbReference type="ARBA" id="ARBA00022989"/>
    </source>
</evidence>
<dbReference type="InterPro" id="IPR017835">
    <property type="entry name" value="Hopen-assoc_HpnI"/>
</dbReference>
<keyword evidence="8 9" id="KW-0472">Membrane</keyword>
<dbReference type="CDD" id="cd02520">
    <property type="entry name" value="Glucosylceramide_synthase"/>
    <property type="match status" value="1"/>
</dbReference>
<organism evidence="10 11">
    <name type="scientific">Brasilonema bromeliae SPC951</name>
    <dbReference type="NCBI Taxonomy" id="385972"/>
    <lineage>
        <taxon>Bacteria</taxon>
        <taxon>Bacillati</taxon>
        <taxon>Cyanobacteriota</taxon>
        <taxon>Cyanophyceae</taxon>
        <taxon>Nostocales</taxon>
        <taxon>Scytonemataceae</taxon>
        <taxon>Brasilonema</taxon>
        <taxon>Bromeliae group (in: Brasilonema)</taxon>
    </lineage>
</organism>
<comment type="pathway">
    <text evidence="3">Sphingolipid metabolism.</text>
</comment>
<dbReference type="Pfam" id="PF13506">
    <property type="entry name" value="Glyco_transf_21"/>
    <property type="match status" value="1"/>
</dbReference>
<keyword evidence="4" id="KW-0328">Glycosyltransferase</keyword>
<dbReference type="Proteomes" id="UP000718564">
    <property type="component" value="Unassembled WGS sequence"/>
</dbReference>
<keyword evidence="7 9" id="KW-1133">Transmembrane helix</keyword>
<feature type="transmembrane region" description="Helical" evidence="9">
    <location>
        <begin position="312"/>
        <end position="332"/>
    </location>
</feature>
<dbReference type="Gene3D" id="3.90.550.10">
    <property type="entry name" value="Spore Coat Polysaccharide Biosynthesis Protein SpsA, Chain A"/>
    <property type="match status" value="1"/>
</dbReference>
<feature type="transmembrane region" description="Helical" evidence="9">
    <location>
        <begin position="12"/>
        <end position="38"/>
    </location>
</feature>
<dbReference type="SUPFAM" id="SSF53448">
    <property type="entry name" value="Nucleotide-diphospho-sugar transferases"/>
    <property type="match status" value="1"/>
</dbReference>
<evidence type="ECO:0000313" key="10">
    <source>
        <dbReference type="EMBL" id="NMG21258.1"/>
    </source>
</evidence>
<evidence type="ECO:0000256" key="9">
    <source>
        <dbReference type="SAM" id="Phobius"/>
    </source>
</evidence>
<dbReference type="PANTHER" id="PTHR12726:SF0">
    <property type="entry name" value="CERAMIDE GLUCOSYLTRANSFERASE"/>
    <property type="match status" value="1"/>
</dbReference>
<feature type="transmembrane region" description="Helical" evidence="9">
    <location>
        <begin position="344"/>
        <end position="364"/>
    </location>
</feature>
<keyword evidence="11" id="KW-1185">Reference proteome</keyword>
<dbReference type="GO" id="GO:0016740">
    <property type="term" value="F:transferase activity"/>
    <property type="evidence" value="ECO:0007669"/>
    <property type="project" value="UniProtKB-KW"/>
</dbReference>
<keyword evidence="5 10" id="KW-0808">Transferase</keyword>
<evidence type="ECO:0000256" key="8">
    <source>
        <dbReference type="ARBA" id="ARBA00023136"/>
    </source>
</evidence>
<evidence type="ECO:0000256" key="3">
    <source>
        <dbReference type="ARBA" id="ARBA00004991"/>
    </source>
</evidence>
<reference evidence="10 11" key="1">
    <citation type="submission" date="2018-06" db="EMBL/GenBank/DDBJ databases">
        <title>Comparative genomics of Brasilonema spp. strains.</title>
        <authorList>
            <person name="Alvarenga D.O."/>
            <person name="Fiore M.F."/>
            <person name="Varani A.M."/>
        </authorList>
    </citation>
    <scope>NUCLEOTIDE SEQUENCE [LARGE SCALE GENOMIC DNA]</scope>
    <source>
        <strain evidence="10 11">SPC951</strain>
    </source>
</reference>
<name>A0ABX1PBC5_9CYAN</name>
<comment type="subcellular location">
    <subcellularLocation>
        <location evidence="1">Membrane</location>
        <topology evidence="1">Multi-pass membrane protein</topology>
    </subcellularLocation>
</comment>